<sequence length="162" mass="18942">MVPQRSTILLDRDLRLKVDSGKGKFPERSNLKFFLSTRGHQESEDDYSKLRCHEVYAVQQLTMVHLRQHLWLPLSPEQTLCRGFPEGRRTSADVCCGPSLVAASPDYSNQRPFEMTRNLSFFRRRQCSERHFCFPPPKKKKKGTRQEVKENKVDTSLNNEEK</sequence>
<dbReference type="Proteomes" id="UP001054945">
    <property type="component" value="Unassembled WGS sequence"/>
</dbReference>
<dbReference type="AlphaFoldDB" id="A0AAV4P8Z5"/>
<evidence type="ECO:0000313" key="2">
    <source>
        <dbReference type="EMBL" id="GIX92478.1"/>
    </source>
</evidence>
<evidence type="ECO:0000256" key="1">
    <source>
        <dbReference type="SAM" id="MobiDB-lite"/>
    </source>
</evidence>
<name>A0AAV4P8Z5_CAEEX</name>
<evidence type="ECO:0000313" key="3">
    <source>
        <dbReference type="Proteomes" id="UP001054945"/>
    </source>
</evidence>
<feature type="region of interest" description="Disordered" evidence="1">
    <location>
        <begin position="135"/>
        <end position="162"/>
    </location>
</feature>
<gene>
    <name evidence="2" type="ORF">CEXT_35881</name>
</gene>
<protein>
    <submittedName>
        <fullName evidence="2">Uncharacterized protein</fullName>
    </submittedName>
</protein>
<feature type="compositionally biased region" description="Basic and acidic residues" evidence="1">
    <location>
        <begin position="144"/>
        <end position="162"/>
    </location>
</feature>
<comment type="caution">
    <text evidence="2">The sequence shown here is derived from an EMBL/GenBank/DDBJ whole genome shotgun (WGS) entry which is preliminary data.</text>
</comment>
<reference evidence="2 3" key="1">
    <citation type="submission" date="2021-06" db="EMBL/GenBank/DDBJ databases">
        <title>Caerostris extrusa draft genome.</title>
        <authorList>
            <person name="Kono N."/>
            <person name="Arakawa K."/>
        </authorList>
    </citation>
    <scope>NUCLEOTIDE SEQUENCE [LARGE SCALE GENOMIC DNA]</scope>
</reference>
<organism evidence="2 3">
    <name type="scientific">Caerostris extrusa</name>
    <name type="common">Bark spider</name>
    <name type="synonym">Caerostris bankana</name>
    <dbReference type="NCBI Taxonomy" id="172846"/>
    <lineage>
        <taxon>Eukaryota</taxon>
        <taxon>Metazoa</taxon>
        <taxon>Ecdysozoa</taxon>
        <taxon>Arthropoda</taxon>
        <taxon>Chelicerata</taxon>
        <taxon>Arachnida</taxon>
        <taxon>Araneae</taxon>
        <taxon>Araneomorphae</taxon>
        <taxon>Entelegynae</taxon>
        <taxon>Araneoidea</taxon>
        <taxon>Araneidae</taxon>
        <taxon>Caerostris</taxon>
    </lineage>
</organism>
<accession>A0AAV4P8Z5</accession>
<dbReference type="EMBL" id="BPLR01021697">
    <property type="protein sequence ID" value="GIX92478.1"/>
    <property type="molecule type" value="Genomic_DNA"/>
</dbReference>
<proteinExistence type="predicted"/>
<keyword evidence="3" id="KW-1185">Reference proteome</keyword>